<protein>
    <recommendedName>
        <fullName evidence="3">Ricin B lectin domain-containing protein</fullName>
    </recommendedName>
</protein>
<gene>
    <name evidence="1" type="ORF">BT96DRAFT_924982</name>
</gene>
<dbReference type="InterPro" id="IPR035992">
    <property type="entry name" value="Ricin_B-like_lectins"/>
</dbReference>
<dbReference type="AlphaFoldDB" id="A0A6A4H106"/>
<dbReference type="GO" id="GO:0004867">
    <property type="term" value="F:serine-type endopeptidase inhibitor activity"/>
    <property type="evidence" value="ECO:0007669"/>
    <property type="project" value="InterPro"/>
</dbReference>
<dbReference type="Pfam" id="PF16850">
    <property type="entry name" value="Inhibitor_I66"/>
    <property type="match status" value="1"/>
</dbReference>
<proteinExistence type="predicted"/>
<sequence length="142" mass="15559">MSLSSGKYFILNNSNGKDDFAGRNLIEDMSPLPKRVCCPAQGITPFMQETAWDILSIGGDAYQLKSRGAPVGVKDGLLVAYIITEQASDQQWIITPAGNGKYTIQTMDRQTWVAQPEESNQIAVRPQTGAPTELWTIIPAQD</sequence>
<dbReference type="EMBL" id="ML769608">
    <property type="protein sequence ID" value="KAE9391939.1"/>
    <property type="molecule type" value="Genomic_DNA"/>
</dbReference>
<dbReference type="Proteomes" id="UP000799118">
    <property type="component" value="Unassembled WGS sequence"/>
</dbReference>
<keyword evidence="2" id="KW-1185">Reference proteome</keyword>
<accession>A0A6A4H106</accession>
<dbReference type="InterPro" id="IPR031755">
    <property type="entry name" value="Inhibitor_I66"/>
</dbReference>
<dbReference type="Gene3D" id="2.80.10.50">
    <property type="match status" value="1"/>
</dbReference>
<dbReference type="CDD" id="cd23428">
    <property type="entry name" value="beta-trefoil_Ricin_SPI"/>
    <property type="match status" value="1"/>
</dbReference>
<organism evidence="1 2">
    <name type="scientific">Gymnopus androsaceus JB14</name>
    <dbReference type="NCBI Taxonomy" id="1447944"/>
    <lineage>
        <taxon>Eukaryota</taxon>
        <taxon>Fungi</taxon>
        <taxon>Dikarya</taxon>
        <taxon>Basidiomycota</taxon>
        <taxon>Agaricomycotina</taxon>
        <taxon>Agaricomycetes</taxon>
        <taxon>Agaricomycetidae</taxon>
        <taxon>Agaricales</taxon>
        <taxon>Marasmiineae</taxon>
        <taxon>Omphalotaceae</taxon>
        <taxon>Gymnopus</taxon>
    </lineage>
</organism>
<evidence type="ECO:0000313" key="1">
    <source>
        <dbReference type="EMBL" id="KAE9391939.1"/>
    </source>
</evidence>
<dbReference type="SUPFAM" id="SSF50370">
    <property type="entry name" value="Ricin B-like lectins"/>
    <property type="match status" value="1"/>
</dbReference>
<evidence type="ECO:0000313" key="2">
    <source>
        <dbReference type="Proteomes" id="UP000799118"/>
    </source>
</evidence>
<dbReference type="OrthoDB" id="3439489at2759"/>
<name>A0A6A4H106_9AGAR</name>
<evidence type="ECO:0008006" key="3">
    <source>
        <dbReference type="Google" id="ProtNLM"/>
    </source>
</evidence>
<reference evidence="1" key="1">
    <citation type="journal article" date="2019" name="Environ. Microbiol.">
        <title>Fungal ecological strategies reflected in gene transcription - a case study of two litter decomposers.</title>
        <authorList>
            <person name="Barbi F."/>
            <person name="Kohler A."/>
            <person name="Barry K."/>
            <person name="Baskaran P."/>
            <person name="Daum C."/>
            <person name="Fauchery L."/>
            <person name="Ihrmark K."/>
            <person name="Kuo A."/>
            <person name="LaButti K."/>
            <person name="Lipzen A."/>
            <person name="Morin E."/>
            <person name="Grigoriev I.V."/>
            <person name="Henrissat B."/>
            <person name="Lindahl B."/>
            <person name="Martin F."/>
        </authorList>
    </citation>
    <scope>NUCLEOTIDE SEQUENCE</scope>
    <source>
        <strain evidence="1">JB14</strain>
    </source>
</reference>